<comment type="subcellular location">
    <subcellularLocation>
        <location evidence="1 7">Cell inner membrane</location>
        <topology evidence="1 7">Multi-pass membrane protein</topology>
    </subcellularLocation>
</comment>
<dbReference type="Pfam" id="PF06808">
    <property type="entry name" value="DctM"/>
    <property type="match status" value="1"/>
</dbReference>
<reference evidence="9 10" key="1">
    <citation type="submission" date="2020-04" db="EMBL/GenBank/DDBJ databases">
        <title>Rhodospirillaceae bacterium KN72 isolated from deep sea.</title>
        <authorList>
            <person name="Zhang D.-C."/>
        </authorList>
    </citation>
    <scope>NUCLEOTIDE SEQUENCE [LARGE SCALE GENOMIC DNA]</scope>
    <source>
        <strain evidence="9 10">KN72</strain>
    </source>
</reference>
<evidence type="ECO:0000256" key="1">
    <source>
        <dbReference type="ARBA" id="ARBA00004429"/>
    </source>
</evidence>
<keyword evidence="2" id="KW-1003">Cell membrane</keyword>
<feature type="transmembrane region" description="Helical" evidence="7">
    <location>
        <begin position="334"/>
        <end position="351"/>
    </location>
</feature>
<comment type="subunit">
    <text evidence="7">The complex comprises the extracytoplasmic solute receptor protein and the two transmembrane proteins.</text>
</comment>
<keyword evidence="7" id="KW-0813">Transport</keyword>
<feature type="transmembrane region" description="Helical" evidence="7">
    <location>
        <begin position="274"/>
        <end position="291"/>
    </location>
</feature>
<comment type="function">
    <text evidence="7">Part of the tripartite ATP-independent periplasmic (TRAP) transport system.</text>
</comment>
<evidence type="ECO:0000256" key="5">
    <source>
        <dbReference type="ARBA" id="ARBA00022989"/>
    </source>
</evidence>
<dbReference type="InterPro" id="IPR010656">
    <property type="entry name" value="DctM"/>
</dbReference>
<dbReference type="GO" id="GO:0022857">
    <property type="term" value="F:transmembrane transporter activity"/>
    <property type="evidence" value="ECO:0007669"/>
    <property type="project" value="UniProtKB-UniRule"/>
</dbReference>
<feature type="transmembrane region" description="Helical" evidence="7">
    <location>
        <begin position="357"/>
        <end position="382"/>
    </location>
</feature>
<keyword evidence="6 7" id="KW-0472">Membrane</keyword>
<dbReference type="PIRSF" id="PIRSF006066">
    <property type="entry name" value="HI0050"/>
    <property type="match status" value="1"/>
</dbReference>
<protein>
    <recommendedName>
        <fullName evidence="7">TRAP transporter large permease protein</fullName>
    </recommendedName>
</protein>
<evidence type="ECO:0000256" key="6">
    <source>
        <dbReference type="ARBA" id="ARBA00023136"/>
    </source>
</evidence>
<evidence type="ECO:0000256" key="2">
    <source>
        <dbReference type="ARBA" id="ARBA00022475"/>
    </source>
</evidence>
<feature type="transmembrane region" description="Helical" evidence="7">
    <location>
        <begin position="51"/>
        <end position="69"/>
    </location>
</feature>
<evidence type="ECO:0000313" key="10">
    <source>
        <dbReference type="Proteomes" id="UP000539372"/>
    </source>
</evidence>
<feature type="transmembrane region" description="Helical" evidence="7">
    <location>
        <begin position="133"/>
        <end position="162"/>
    </location>
</feature>
<dbReference type="PANTHER" id="PTHR33362">
    <property type="entry name" value="SIALIC ACID TRAP TRANSPORTER PERMEASE PROTEIN SIAT-RELATED"/>
    <property type="match status" value="1"/>
</dbReference>
<proteinExistence type="inferred from homology"/>
<sequence length="424" mass="44685">MAVAGWFFAFLIVGLPIALVLAATAMVFIVVSGNTVLFQSYAQQLYGGLENYGLLALPLFILLGEFMNAGGIGRRLMAMALAMLGSVRGGLAYVNLIANMVMASILGTAVAQITIMSKIAVPEMEKAGYPRDLSVAITAAGGLLAPIVPPSMLFIIFGVIAQMPIGDLFISGILPGVMLFTSFLAAIALLGRIHGFPKTDPLPFRERLKPVLDALPAVAIPATIIGTILGGIATPTEAAAIATLAAVLIGLFVYKEMTVRDLFPACMSAARSSAVVLFLIAAAQVFSWVITFENLPALVAAWLEQLTTSPILFLLMLNLILLGLGTVTDPIPAIILVVPVLLPVATDVYHIDPFQFGVIVCLNLTLGLLTPPVGTGLFTAALMGQVRAERIARLLIPFFLSSVAVLVLLAFFPILTTGLKDWLG</sequence>
<dbReference type="PANTHER" id="PTHR33362:SF2">
    <property type="entry name" value="TRAP TRANSPORTER LARGE PERMEASE PROTEIN"/>
    <property type="match status" value="1"/>
</dbReference>
<comment type="similarity">
    <text evidence="7">Belongs to the TRAP transporter large permease family.</text>
</comment>
<keyword evidence="4 7" id="KW-0812">Transmembrane</keyword>
<comment type="caution">
    <text evidence="9">The sequence shown here is derived from an EMBL/GenBank/DDBJ whole genome shotgun (WGS) entry which is preliminary data.</text>
</comment>
<accession>A0A7Y0DXE9</accession>
<name>A0A7Y0DXE9_9PROT</name>
<dbReference type="InterPro" id="IPR004681">
    <property type="entry name" value="TRAP_DctM"/>
</dbReference>
<feature type="transmembrane region" description="Helical" evidence="7">
    <location>
        <begin position="311"/>
        <end position="327"/>
    </location>
</feature>
<keyword evidence="10" id="KW-1185">Reference proteome</keyword>
<feature type="transmembrane region" description="Helical" evidence="7">
    <location>
        <begin position="7"/>
        <end position="31"/>
    </location>
</feature>
<dbReference type="NCBIfam" id="TIGR00786">
    <property type="entry name" value="dctM"/>
    <property type="match status" value="1"/>
</dbReference>
<dbReference type="Proteomes" id="UP000539372">
    <property type="component" value="Unassembled WGS sequence"/>
</dbReference>
<gene>
    <name evidence="9" type="ORF">HH303_02715</name>
</gene>
<feature type="domain" description="TRAP C4-dicarboxylate transport system permease DctM subunit" evidence="8">
    <location>
        <begin position="5"/>
        <end position="413"/>
    </location>
</feature>
<dbReference type="EMBL" id="JABBNT010000001">
    <property type="protein sequence ID" value="NMM43375.1"/>
    <property type="molecule type" value="Genomic_DNA"/>
</dbReference>
<feature type="transmembrane region" description="Helical" evidence="7">
    <location>
        <begin position="100"/>
        <end position="121"/>
    </location>
</feature>
<dbReference type="RefSeq" id="WP_169623657.1">
    <property type="nucleotide sequence ID" value="NZ_JABBNT010000001.1"/>
</dbReference>
<evidence type="ECO:0000259" key="8">
    <source>
        <dbReference type="Pfam" id="PF06808"/>
    </source>
</evidence>
<organism evidence="9 10">
    <name type="scientific">Pacificispira spongiicola</name>
    <dbReference type="NCBI Taxonomy" id="2729598"/>
    <lineage>
        <taxon>Bacteria</taxon>
        <taxon>Pseudomonadati</taxon>
        <taxon>Pseudomonadota</taxon>
        <taxon>Alphaproteobacteria</taxon>
        <taxon>Rhodospirillales</taxon>
        <taxon>Rhodospirillaceae</taxon>
        <taxon>Pacificispira</taxon>
    </lineage>
</organism>
<feature type="transmembrane region" description="Helical" evidence="7">
    <location>
        <begin position="238"/>
        <end position="254"/>
    </location>
</feature>
<evidence type="ECO:0000256" key="7">
    <source>
        <dbReference type="RuleBase" id="RU369079"/>
    </source>
</evidence>
<evidence type="ECO:0000256" key="3">
    <source>
        <dbReference type="ARBA" id="ARBA00022519"/>
    </source>
</evidence>
<keyword evidence="3 7" id="KW-0997">Cell inner membrane</keyword>
<keyword evidence="5 7" id="KW-1133">Transmembrane helix</keyword>
<feature type="transmembrane region" description="Helical" evidence="7">
    <location>
        <begin position="168"/>
        <end position="190"/>
    </location>
</feature>
<evidence type="ECO:0000313" key="9">
    <source>
        <dbReference type="EMBL" id="NMM43375.1"/>
    </source>
</evidence>
<evidence type="ECO:0000256" key="4">
    <source>
        <dbReference type="ARBA" id="ARBA00022692"/>
    </source>
</evidence>
<dbReference type="GO" id="GO:0005886">
    <property type="term" value="C:plasma membrane"/>
    <property type="evidence" value="ECO:0007669"/>
    <property type="project" value="UniProtKB-SubCell"/>
</dbReference>
<dbReference type="AlphaFoldDB" id="A0A7Y0DXE9"/>
<feature type="transmembrane region" description="Helical" evidence="7">
    <location>
        <begin position="394"/>
        <end position="415"/>
    </location>
</feature>